<keyword evidence="2" id="KW-1185">Reference proteome</keyword>
<dbReference type="EMBL" id="VSRR010022111">
    <property type="protein sequence ID" value="MPC64449.1"/>
    <property type="molecule type" value="Genomic_DNA"/>
</dbReference>
<dbReference type="AlphaFoldDB" id="A0A5B7H3C1"/>
<accession>A0A5B7H3C1</accession>
<reference evidence="1 2" key="1">
    <citation type="submission" date="2019-05" db="EMBL/GenBank/DDBJ databases">
        <title>Another draft genome of Portunus trituberculatus and its Hox gene families provides insights of decapod evolution.</title>
        <authorList>
            <person name="Jeong J.-H."/>
            <person name="Song I."/>
            <person name="Kim S."/>
            <person name="Choi T."/>
            <person name="Kim D."/>
            <person name="Ryu S."/>
            <person name="Kim W."/>
        </authorList>
    </citation>
    <scope>NUCLEOTIDE SEQUENCE [LARGE SCALE GENOMIC DNA]</scope>
    <source>
        <tissue evidence="1">Muscle</tissue>
    </source>
</reference>
<evidence type="ECO:0000313" key="2">
    <source>
        <dbReference type="Proteomes" id="UP000324222"/>
    </source>
</evidence>
<dbReference type="Proteomes" id="UP000324222">
    <property type="component" value="Unassembled WGS sequence"/>
</dbReference>
<protein>
    <submittedName>
        <fullName evidence="1">Uncharacterized protein</fullName>
    </submittedName>
</protein>
<evidence type="ECO:0000313" key="1">
    <source>
        <dbReference type="EMBL" id="MPC64449.1"/>
    </source>
</evidence>
<gene>
    <name evidence="1" type="ORF">E2C01_058565</name>
</gene>
<organism evidence="1 2">
    <name type="scientific">Portunus trituberculatus</name>
    <name type="common">Swimming crab</name>
    <name type="synonym">Neptunus trituberculatus</name>
    <dbReference type="NCBI Taxonomy" id="210409"/>
    <lineage>
        <taxon>Eukaryota</taxon>
        <taxon>Metazoa</taxon>
        <taxon>Ecdysozoa</taxon>
        <taxon>Arthropoda</taxon>
        <taxon>Crustacea</taxon>
        <taxon>Multicrustacea</taxon>
        <taxon>Malacostraca</taxon>
        <taxon>Eumalacostraca</taxon>
        <taxon>Eucarida</taxon>
        <taxon>Decapoda</taxon>
        <taxon>Pleocyemata</taxon>
        <taxon>Brachyura</taxon>
        <taxon>Eubrachyura</taxon>
        <taxon>Portunoidea</taxon>
        <taxon>Portunidae</taxon>
        <taxon>Portuninae</taxon>
        <taxon>Portunus</taxon>
    </lineage>
</organism>
<proteinExistence type="predicted"/>
<sequence length="135" mass="15705">MRAGNLRLKQTTQLTFVCPIPPEGLMSLCCKKNSTAFRNQTQAEKRLLIKISSSSRWSRYCPGLHSSPQTLFFDGVITNLCRFFLPPIRGRQPPPPERLKNIFFLTHTETGSRKFHESTGKELYYRTSRIWRQNN</sequence>
<name>A0A5B7H3C1_PORTR</name>
<comment type="caution">
    <text evidence="1">The sequence shown here is derived from an EMBL/GenBank/DDBJ whole genome shotgun (WGS) entry which is preliminary data.</text>
</comment>